<reference evidence="6 7" key="1">
    <citation type="submission" date="2017-04" db="EMBL/GenBank/DDBJ databases">
        <authorList>
            <person name="Afonso C.L."/>
            <person name="Miller P.J."/>
            <person name="Scott M.A."/>
            <person name="Spackman E."/>
            <person name="Goraichik I."/>
            <person name="Dimitrov K.M."/>
            <person name="Suarez D.L."/>
            <person name="Swayne D.E."/>
        </authorList>
    </citation>
    <scope>NUCLEOTIDE SEQUENCE [LARGE SCALE GENOMIC DNA]</scope>
    <source>
        <strain evidence="6 7">A2P</strain>
    </source>
</reference>
<evidence type="ECO:0000256" key="4">
    <source>
        <dbReference type="ARBA" id="ARBA00022970"/>
    </source>
</evidence>
<dbReference type="InterPro" id="IPR028081">
    <property type="entry name" value="Leu-bd"/>
</dbReference>
<evidence type="ECO:0000256" key="2">
    <source>
        <dbReference type="ARBA" id="ARBA00022448"/>
    </source>
</evidence>
<evidence type="ECO:0000313" key="6">
    <source>
        <dbReference type="EMBL" id="SMF89985.1"/>
    </source>
</evidence>
<evidence type="ECO:0000259" key="5">
    <source>
        <dbReference type="Pfam" id="PF13458"/>
    </source>
</evidence>
<dbReference type="InterPro" id="IPR000709">
    <property type="entry name" value="Leu_Ile_Val-bd"/>
</dbReference>
<comment type="similarity">
    <text evidence="1">Belongs to the leucine-binding protein family.</text>
</comment>
<dbReference type="SUPFAM" id="SSF53822">
    <property type="entry name" value="Periplasmic binding protein-like I"/>
    <property type="match status" value="1"/>
</dbReference>
<dbReference type="PRINTS" id="PR00337">
    <property type="entry name" value="LEUILEVALBP"/>
</dbReference>
<dbReference type="InterPro" id="IPR051010">
    <property type="entry name" value="BCAA_transport"/>
</dbReference>
<evidence type="ECO:0000256" key="3">
    <source>
        <dbReference type="ARBA" id="ARBA00022729"/>
    </source>
</evidence>
<feature type="domain" description="Leucine-binding protein" evidence="5">
    <location>
        <begin position="26"/>
        <end position="373"/>
    </location>
</feature>
<keyword evidence="2" id="KW-0813">Transport</keyword>
<dbReference type="STRING" id="286727.SAMN02982917_6925"/>
<gene>
    <name evidence="6" type="ORF">SAMN02982917_6925</name>
</gene>
<keyword evidence="3" id="KW-0732">Signal</keyword>
<dbReference type="Pfam" id="PF13458">
    <property type="entry name" value="Peripla_BP_6"/>
    <property type="match status" value="1"/>
</dbReference>
<accession>A0A1X7HNJ0</accession>
<dbReference type="Gene3D" id="3.40.50.2300">
    <property type="match status" value="2"/>
</dbReference>
<name>A0A1X7HNJ0_9PROT</name>
<keyword evidence="4" id="KW-0029">Amino-acid transport</keyword>
<dbReference type="GO" id="GO:0006865">
    <property type="term" value="P:amino acid transport"/>
    <property type="evidence" value="ECO:0007669"/>
    <property type="project" value="UniProtKB-KW"/>
</dbReference>
<dbReference type="PANTHER" id="PTHR30483">
    <property type="entry name" value="LEUCINE-SPECIFIC-BINDING PROTEIN"/>
    <property type="match status" value="1"/>
</dbReference>
<evidence type="ECO:0000313" key="7">
    <source>
        <dbReference type="Proteomes" id="UP000192936"/>
    </source>
</evidence>
<protein>
    <submittedName>
        <fullName evidence="6">Amino acid/amide ABC transporter substrate-binding protein, HAAT family</fullName>
    </submittedName>
</protein>
<proteinExistence type="inferred from homology"/>
<dbReference type="PANTHER" id="PTHR30483:SF6">
    <property type="entry name" value="PERIPLASMIC BINDING PROTEIN OF ABC TRANSPORTER FOR NATURAL AMINO ACIDS"/>
    <property type="match status" value="1"/>
</dbReference>
<sequence>MPARSWMAGAIVLSFAFPGYATAQAIKIGVIGMMTGPGAAWGIAAAEAARFAAEEANAAGGLDVNGAKRKVEVIVYDDQYKASESLAAYNRLVNEDGAKFFMTMSSAAMLAMTQDVERDNVLVLTGSYSRKVINADIKHIIRMYSTPTEYMEGAIRWMKGNLPGKRVAIVNPNDETGWDITDVSARGFAKEGYEVITRELYDRTQKDFQPLLTRVIAMQPDFIELGSSSPALAGLIVRQARELGYKNAFSALGGPGPREIVAAAGAAAAEGMVNILYADPANKAYQELSERFQKKIGQPPNEFIVPCYDSVKVLLKAISLSGDPDNAEKVAGAFAKALPMKSLQGQDLSFGGKSTMGTDAQIMTVNYIGQIRNGQPVAVGVTK</sequence>
<dbReference type="EMBL" id="FXAK01000009">
    <property type="protein sequence ID" value="SMF89985.1"/>
    <property type="molecule type" value="Genomic_DNA"/>
</dbReference>
<dbReference type="Proteomes" id="UP000192936">
    <property type="component" value="Unassembled WGS sequence"/>
</dbReference>
<evidence type="ECO:0000256" key="1">
    <source>
        <dbReference type="ARBA" id="ARBA00010062"/>
    </source>
</evidence>
<organism evidence="6 7">
    <name type="scientific">Azospirillum oryzae</name>
    <dbReference type="NCBI Taxonomy" id="286727"/>
    <lineage>
        <taxon>Bacteria</taxon>
        <taxon>Pseudomonadati</taxon>
        <taxon>Pseudomonadota</taxon>
        <taxon>Alphaproteobacteria</taxon>
        <taxon>Rhodospirillales</taxon>
        <taxon>Azospirillaceae</taxon>
        <taxon>Azospirillum</taxon>
    </lineage>
</organism>
<dbReference type="InterPro" id="IPR028082">
    <property type="entry name" value="Peripla_BP_I"/>
</dbReference>
<dbReference type="AlphaFoldDB" id="A0A1X7HNJ0"/>
<dbReference type="CDD" id="cd06336">
    <property type="entry name" value="PBP1_ABC_ligand_binding-like"/>
    <property type="match status" value="1"/>
</dbReference>
<dbReference type="RefSeq" id="WP_167393440.1">
    <property type="nucleotide sequence ID" value="NZ_FXAK01000009.1"/>
</dbReference>